<feature type="region of interest" description="Disordered" evidence="1">
    <location>
        <begin position="220"/>
        <end position="260"/>
    </location>
</feature>
<protein>
    <submittedName>
        <fullName evidence="2">Uncharacterized protein</fullName>
    </submittedName>
</protein>
<dbReference type="EMBL" id="UGRU01000001">
    <property type="protein sequence ID" value="SUA47420.1"/>
    <property type="molecule type" value="Genomic_DNA"/>
</dbReference>
<gene>
    <name evidence="2" type="ORF">NCTC13184_05961</name>
</gene>
<feature type="region of interest" description="Disordered" evidence="1">
    <location>
        <begin position="1"/>
        <end position="31"/>
    </location>
</feature>
<proteinExistence type="predicted"/>
<sequence>MRGCYRRPKPTLSPATVSSTARRWDPPSDNSIRGLSCPSSCLAAAVAAEFSRSSTRQLQAATAYRAQPPGPVVLPLPENIPLLMPPAPLEGLIHAGTAGPDADVAHDWRGYLFDAPGLSHQVGDPPILWLGQGCQRLVEQRFDPLEADESRDRKVRQILDSDLEDRSAFVDEPHDVGVASGHRGKQSRNDRMADRFGTFPVELLWCGVTMAAAPCHWVSSAESPSVGPASAGEPRLSAGGPSGSIGLSSRPPGSASSSLP</sequence>
<dbReference type="Proteomes" id="UP000255082">
    <property type="component" value="Unassembled WGS sequence"/>
</dbReference>
<reference evidence="2 3" key="1">
    <citation type="submission" date="2018-06" db="EMBL/GenBank/DDBJ databases">
        <authorList>
            <consortium name="Pathogen Informatics"/>
            <person name="Doyle S."/>
        </authorList>
    </citation>
    <scope>NUCLEOTIDE SEQUENCE [LARGE SCALE GENOMIC DNA]</scope>
    <source>
        <strain evidence="2 3">NCTC13184</strain>
    </source>
</reference>
<name>A0A378X1C0_9NOCA</name>
<evidence type="ECO:0000313" key="2">
    <source>
        <dbReference type="EMBL" id="SUA47420.1"/>
    </source>
</evidence>
<accession>A0A378X1C0</accession>
<dbReference type="AlphaFoldDB" id="A0A378X1C0"/>
<evidence type="ECO:0000313" key="3">
    <source>
        <dbReference type="Proteomes" id="UP000255082"/>
    </source>
</evidence>
<feature type="region of interest" description="Disordered" evidence="1">
    <location>
        <begin position="170"/>
        <end position="189"/>
    </location>
</feature>
<feature type="compositionally biased region" description="Low complexity" evidence="1">
    <location>
        <begin position="246"/>
        <end position="260"/>
    </location>
</feature>
<organism evidence="2 3">
    <name type="scientific">Nocardia africana</name>
    <dbReference type="NCBI Taxonomy" id="134964"/>
    <lineage>
        <taxon>Bacteria</taxon>
        <taxon>Bacillati</taxon>
        <taxon>Actinomycetota</taxon>
        <taxon>Actinomycetes</taxon>
        <taxon>Mycobacteriales</taxon>
        <taxon>Nocardiaceae</taxon>
        <taxon>Nocardia</taxon>
    </lineage>
</organism>
<evidence type="ECO:0000256" key="1">
    <source>
        <dbReference type="SAM" id="MobiDB-lite"/>
    </source>
</evidence>